<evidence type="ECO:0000313" key="3">
    <source>
        <dbReference type="Proteomes" id="UP000079169"/>
    </source>
</evidence>
<sequence length="198" mass="22180">MSIHKALSIEAMRVASVRGNMSPPTTLTILLALLDILISVVDSSGFNAYDCDSPLGMESGQIPDSAITASSSYVPNVGPRNGRLKVEQAGGAWCPKNPVEKDIREFIQIDLGSPHVVTGVQTQGRYDHGRGQEYTEEYILEYWRPGLRDWKQYYGGNGKAEYTEEYILEYWRPGLRDWKQYYGGNGKALRLSKTYCAM</sequence>
<keyword evidence="3" id="KW-1185">Reference proteome</keyword>
<evidence type="ECO:0000313" key="4">
    <source>
        <dbReference type="RefSeq" id="XP_026680247.1"/>
    </source>
</evidence>
<evidence type="ECO:0000256" key="1">
    <source>
        <dbReference type="SAM" id="SignalP"/>
    </source>
</evidence>
<dbReference type="SUPFAM" id="SSF49785">
    <property type="entry name" value="Galactose-binding domain-like"/>
    <property type="match status" value="1"/>
</dbReference>
<feature type="domain" description="F5/8 type C" evidence="2">
    <location>
        <begin position="51"/>
        <end position="153"/>
    </location>
</feature>
<reference evidence="4" key="1">
    <citation type="submission" date="2025-08" db="UniProtKB">
        <authorList>
            <consortium name="RefSeq"/>
        </authorList>
    </citation>
    <scope>IDENTIFICATION</scope>
</reference>
<dbReference type="PANTHER" id="PTHR24543:SF291">
    <property type="entry name" value="SMOKE ALARM, ISOFORM D"/>
    <property type="match status" value="1"/>
</dbReference>
<proteinExistence type="predicted"/>
<feature type="signal peptide" evidence="1">
    <location>
        <begin position="1"/>
        <end position="43"/>
    </location>
</feature>
<dbReference type="Proteomes" id="UP000079169">
    <property type="component" value="Unplaced"/>
</dbReference>
<name>A0A3Q0IVG3_DIACI</name>
<dbReference type="PaxDb" id="121845-A0A3Q0IVG3"/>
<dbReference type="PANTHER" id="PTHR24543">
    <property type="entry name" value="MULTICOPPER OXIDASE-RELATED"/>
    <property type="match status" value="1"/>
</dbReference>
<dbReference type="RefSeq" id="XP_026680247.1">
    <property type="nucleotide sequence ID" value="XM_026824446.1"/>
</dbReference>
<dbReference type="SMART" id="SM00231">
    <property type="entry name" value="FA58C"/>
    <property type="match status" value="1"/>
</dbReference>
<dbReference type="PROSITE" id="PS01285">
    <property type="entry name" value="FA58C_1"/>
    <property type="match status" value="1"/>
</dbReference>
<dbReference type="Pfam" id="PF00754">
    <property type="entry name" value="F5_F8_type_C"/>
    <property type="match status" value="1"/>
</dbReference>
<protein>
    <submittedName>
        <fullName evidence="4">Discoidin domain-containing receptor 2-like</fullName>
    </submittedName>
</protein>
<dbReference type="PROSITE" id="PS50022">
    <property type="entry name" value="FA58C_3"/>
    <property type="match status" value="1"/>
</dbReference>
<organism evidence="3 4">
    <name type="scientific">Diaphorina citri</name>
    <name type="common">Asian citrus psyllid</name>
    <dbReference type="NCBI Taxonomy" id="121845"/>
    <lineage>
        <taxon>Eukaryota</taxon>
        <taxon>Metazoa</taxon>
        <taxon>Ecdysozoa</taxon>
        <taxon>Arthropoda</taxon>
        <taxon>Hexapoda</taxon>
        <taxon>Insecta</taxon>
        <taxon>Pterygota</taxon>
        <taxon>Neoptera</taxon>
        <taxon>Paraneoptera</taxon>
        <taxon>Hemiptera</taxon>
        <taxon>Sternorrhyncha</taxon>
        <taxon>Psylloidea</taxon>
        <taxon>Psyllidae</taxon>
        <taxon>Diaphorininae</taxon>
        <taxon>Diaphorina</taxon>
    </lineage>
</organism>
<dbReference type="InterPro" id="IPR008979">
    <property type="entry name" value="Galactose-bd-like_sf"/>
</dbReference>
<feature type="chain" id="PRO_5017928371" evidence="1">
    <location>
        <begin position="44"/>
        <end position="198"/>
    </location>
</feature>
<dbReference type="GeneID" id="113467934"/>
<accession>A0A3Q0IVG3</accession>
<gene>
    <name evidence="4" type="primary">LOC113467934</name>
</gene>
<keyword evidence="1" id="KW-0732">Signal</keyword>
<evidence type="ECO:0000259" key="2">
    <source>
        <dbReference type="PROSITE" id="PS50022"/>
    </source>
</evidence>
<dbReference type="Gene3D" id="2.60.120.260">
    <property type="entry name" value="Galactose-binding domain-like"/>
    <property type="match status" value="1"/>
</dbReference>
<dbReference type="KEGG" id="dci:113467934"/>
<dbReference type="InterPro" id="IPR000421">
    <property type="entry name" value="FA58C"/>
</dbReference>
<dbReference type="AlphaFoldDB" id="A0A3Q0IVG3"/>